<feature type="compositionally biased region" description="Low complexity" evidence="3">
    <location>
        <begin position="145"/>
        <end position="156"/>
    </location>
</feature>
<keyword evidence="1" id="KW-0433">Leucine-rich repeat</keyword>
<feature type="domain" description="LRRCT" evidence="5">
    <location>
        <begin position="7"/>
        <end position="60"/>
    </location>
</feature>
<evidence type="ECO:0000256" key="1">
    <source>
        <dbReference type="ARBA" id="ARBA00022614"/>
    </source>
</evidence>
<dbReference type="AlphaFoldDB" id="A0A914Y2D0"/>
<reference evidence="7" key="1">
    <citation type="submission" date="2022-11" db="UniProtKB">
        <authorList>
            <consortium name="WormBaseParasite"/>
        </authorList>
    </citation>
    <scope>IDENTIFICATION</scope>
</reference>
<feature type="region of interest" description="Disordered" evidence="3">
    <location>
        <begin position="145"/>
        <end position="167"/>
    </location>
</feature>
<proteinExistence type="predicted"/>
<evidence type="ECO:0000313" key="6">
    <source>
        <dbReference type="Proteomes" id="UP000887577"/>
    </source>
</evidence>
<keyword evidence="4" id="KW-1133">Transmembrane helix</keyword>
<dbReference type="SMART" id="SM00082">
    <property type="entry name" value="LRRCT"/>
    <property type="match status" value="1"/>
</dbReference>
<evidence type="ECO:0000256" key="3">
    <source>
        <dbReference type="SAM" id="MobiDB-lite"/>
    </source>
</evidence>
<sequence length="174" mass="19133">MLYLHHNPLDCRCVTQSLQHYMLQRHAYATDLRYADTQCATPELLSGRPVHRVQHVNDCAIFFGASYGITQVSELLLLLLALLFGAVLIAIFVLAVMTCGKKQKYKGTYITRELSRTRLTHPMIDTGYIGSNSNCASSTITSALSEPLSPSASSDSPPDHLPPPPPGTMFVAFH</sequence>
<dbReference type="WBParaSite" id="PSU_v2.g11957.t1">
    <property type="protein sequence ID" value="PSU_v2.g11957.t1"/>
    <property type="gene ID" value="PSU_v2.g11957"/>
</dbReference>
<evidence type="ECO:0000313" key="7">
    <source>
        <dbReference type="WBParaSite" id="PSU_v2.g11957.t1"/>
    </source>
</evidence>
<keyword evidence="6" id="KW-1185">Reference proteome</keyword>
<dbReference type="Gene3D" id="3.80.10.10">
    <property type="entry name" value="Ribonuclease Inhibitor"/>
    <property type="match status" value="1"/>
</dbReference>
<evidence type="ECO:0000256" key="2">
    <source>
        <dbReference type="ARBA" id="ARBA00022729"/>
    </source>
</evidence>
<organism evidence="6 7">
    <name type="scientific">Panagrolaimus superbus</name>
    <dbReference type="NCBI Taxonomy" id="310955"/>
    <lineage>
        <taxon>Eukaryota</taxon>
        <taxon>Metazoa</taxon>
        <taxon>Ecdysozoa</taxon>
        <taxon>Nematoda</taxon>
        <taxon>Chromadorea</taxon>
        <taxon>Rhabditida</taxon>
        <taxon>Tylenchina</taxon>
        <taxon>Panagrolaimomorpha</taxon>
        <taxon>Panagrolaimoidea</taxon>
        <taxon>Panagrolaimidae</taxon>
        <taxon>Panagrolaimus</taxon>
    </lineage>
</organism>
<keyword evidence="4" id="KW-0472">Membrane</keyword>
<evidence type="ECO:0000259" key="5">
    <source>
        <dbReference type="SMART" id="SM00082"/>
    </source>
</evidence>
<accession>A0A914Y2D0</accession>
<dbReference type="Proteomes" id="UP000887577">
    <property type="component" value="Unplaced"/>
</dbReference>
<evidence type="ECO:0000256" key="4">
    <source>
        <dbReference type="SAM" id="Phobius"/>
    </source>
</evidence>
<feature type="transmembrane region" description="Helical" evidence="4">
    <location>
        <begin position="75"/>
        <end position="96"/>
    </location>
</feature>
<name>A0A914Y2D0_9BILA</name>
<keyword evidence="2" id="KW-0732">Signal</keyword>
<keyword evidence="4" id="KW-0812">Transmembrane</keyword>
<dbReference type="InterPro" id="IPR000483">
    <property type="entry name" value="Cys-rich_flank_reg_C"/>
</dbReference>
<dbReference type="InterPro" id="IPR032675">
    <property type="entry name" value="LRR_dom_sf"/>
</dbReference>
<protein>
    <submittedName>
        <fullName evidence="7">LRRCT domain-containing protein</fullName>
    </submittedName>
</protein>